<dbReference type="NCBIfam" id="TIGR02937">
    <property type="entry name" value="sigma70-ECF"/>
    <property type="match status" value="1"/>
</dbReference>
<keyword evidence="4" id="KW-0238">DNA-binding</keyword>
<feature type="domain" description="RNA polymerase sigma-70 region 2" evidence="6">
    <location>
        <begin position="45"/>
        <end position="114"/>
    </location>
</feature>
<dbReference type="SUPFAM" id="SSF88946">
    <property type="entry name" value="Sigma2 domain of RNA polymerase sigma factors"/>
    <property type="match status" value="1"/>
</dbReference>
<dbReference type="PANTHER" id="PTHR43133:SF52">
    <property type="entry name" value="ECF RNA POLYMERASE SIGMA FACTOR SIGL"/>
    <property type="match status" value="1"/>
</dbReference>
<gene>
    <name evidence="8" type="ORF">SBA5_170044</name>
</gene>
<dbReference type="Pfam" id="PF04542">
    <property type="entry name" value="Sigma70_r2"/>
    <property type="match status" value="1"/>
</dbReference>
<evidence type="ECO:0000256" key="2">
    <source>
        <dbReference type="ARBA" id="ARBA00023015"/>
    </source>
</evidence>
<dbReference type="InterPro" id="IPR039425">
    <property type="entry name" value="RNA_pol_sigma-70-like"/>
</dbReference>
<proteinExistence type="inferred from homology"/>
<dbReference type="Proteomes" id="UP000239735">
    <property type="component" value="Unassembled WGS sequence"/>
</dbReference>
<dbReference type="PANTHER" id="PTHR43133">
    <property type="entry name" value="RNA POLYMERASE ECF-TYPE SIGMA FACTO"/>
    <property type="match status" value="1"/>
</dbReference>
<evidence type="ECO:0000259" key="7">
    <source>
        <dbReference type="Pfam" id="PF08281"/>
    </source>
</evidence>
<dbReference type="AlphaFoldDB" id="A0A2N9L773"/>
<evidence type="ECO:0000256" key="5">
    <source>
        <dbReference type="ARBA" id="ARBA00023163"/>
    </source>
</evidence>
<evidence type="ECO:0000256" key="1">
    <source>
        <dbReference type="ARBA" id="ARBA00010641"/>
    </source>
</evidence>
<evidence type="ECO:0000256" key="3">
    <source>
        <dbReference type="ARBA" id="ARBA00023082"/>
    </source>
</evidence>
<evidence type="ECO:0000313" key="9">
    <source>
        <dbReference type="Proteomes" id="UP000239735"/>
    </source>
</evidence>
<dbReference type="OrthoDB" id="9794372at2"/>
<dbReference type="Gene3D" id="1.10.10.10">
    <property type="entry name" value="Winged helix-like DNA-binding domain superfamily/Winged helix DNA-binding domain"/>
    <property type="match status" value="1"/>
</dbReference>
<dbReference type="InterPro" id="IPR036388">
    <property type="entry name" value="WH-like_DNA-bd_sf"/>
</dbReference>
<dbReference type="CDD" id="cd06171">
    <property type="entry name" value="Sigma70_r4"/>
    <property type="match status" value="1"/>
</dbReference>
<dbReference type="GO" id="GO:0003677">
    <property type="term" value="F:DNA binding"/>
    <property type="evidence" value="ECO:0007669"/>
    <property type="project" value="UniProtKB-KW"/>
</dbReference>
<dbReference type="Pfam" id="PF08281">
    <property type="entry name" value="Sigma70_r4_2"/>
    <property type="match status" value="1"/>
</dbReference>
<dbReference type="Gene3D" id="1.10.1740.10">
    <property type="match status" value="1"/>
</dbReference>
<organism evidence="8 9">
    <name type="scientific">Candidatus Sulfuritelmatomonas gaucii</name>
    <dbReference type="NCBI Taxonomy" id="2043161"/>
    <lineage>
        <taxon>Bacteria</taxon>
        <taxon>Pseudomonadati</taxon>
        <taxon>Acidobacteriota</taxon>
        <taxon>Terriglobia</taxon>
        <taxon>Terriglobales</taxon>
        <taxon>Acidobacteriaceae</taxon>
        <taxon>Candidatus Sulfuritelmatomonas</taxon>
    </lineage>
</organism>
<evidence type="ECO:0000313" key="8">
    <source>
        <dbReference type="EMBL" id="SPE18805.1"/>
    </source>
</evidence>
<dbReference type="InterPro" id="IPR014284">
    <property type="entry name" value="RNA_pol_sigma-70_dom"/>
</dbReference>
<evidence type="ECO:0000256" key="4">
    <source>
        <dbReference type="ARBA" id="ARBA00023125"/>
    </source>
</evidence>
<protein>
    <submittedName>
        <fullName evidence="8">Putative RNA polymerase sigma factor, sigma-70 family</fullName>
    </submittedName>
</protein>
<evidence type="ECO:0000259" key="6">
    <source>
        <dbReference type="Pfam" id="PF04542"/>
    </source>
</evidence>
<dbReference type="GO" id="GO:0016987">
    <property type="term" value="F:sigma factor activity"/>
    <property type="evidence" value="ECO:0007669"/>
    <property type="project" value="UniProtKB-KW"/>
</dbReference>
<keyword evidence="5" id="KW-0804">Transcription</keyword>
<keyword evidence="2" id="KW-0805">Transcription regulation</keyword>
<keyword evidence="3" id="KW-0731">Sigma factor</keyword>
<dbReference type="SUPFAM" id="SSF88659">
    <property type="entry name" value="Sigma3 and sigma4 domains of RNA polymerase sigma factors"/>
    <property type="match status" value="1"/>
</dbReference>
<dbReference type="InterPro" id="IPR013249">
    <property type="entry name" value="RNA_pol_sigma70_r4_t2"/>
</dbReference>
<comment type="similarity">
    <text evidence="1">Belongs to the sigma-70 factor family. ECF subfamily.</text>
</comment>
<accession>A0A2N9L773</accession>
<dbReference type="GO" id="GO:0006352">
    <property type="term" value="P:DNA-templated transcription initiation"/>
    <property type="evidence" value="ECO:0007669"/>
    <property type="project" value="InterPro"/>
</dbReference>
<name>A0A2N9L773_9BACT</name>
<sequence length="207" mass="22809">MATVVTPFGMSWEFALPGALAGGALDAAANRACSSPMDNDAFAAFYERSARPLWAYLARVSSDPALAEDLMQESYVRFLCAANAPSLESDGEAAARLYLFRIATNLLRDHWRRPRATSIEEIPEEFFAARDSAEQSDSQIMLGPALRQMRPRERQLLWLAHAEGYSHREIAAVTGLAAASIRLLLFRARRKIAALLRAQAAPIGRES</sequence>
<reference evidence="9" key="1">
    <citation type="submission" date="2018-02" db="EMBL/GenBank/DDBJ databases">
        <authorList>
            <person name="Hausmann B."/>
        </authorList>
    </citation>
    <scope>NUCLEOTIDE SEQUENCE [LARGE SCALE GENOMIC DNA]</scope>
    <source>
        <strain evidence="9">Peat soil MAG SbA5</strain>
    </source>
</reference>
<dbReference type="InterPro" id="IPR013325">
    <property type="entry name" value="RNA_pol_sigma_r2"/>
</dbReference>
<dbReference type="EMBL" id="OKRB01000072">
    <property type="protein sequence ID" value="SPE18805.1"/>
    <property type="molecule type" value="Genomic_DNA"/>
</dbReference>
<feature type="domain" description="RNA polymerase sigma factor 70 region 4 type 2" evidence="7">
    <location>
        <begin position="145"/>
        <end position="192"/>
    </location>
</feature>
<dbReference type="InterPro" id="IPR013324">
    <property type="entry name" value="RNA_pol_sigma_r3/r4-like"/>
</dbReference>
<dbReference type="InterPro" id="IPR007627">
    <property type="entry name" value="RNA_pol_sigma70_r2"/>
</dbReference>